<sequence length="170" mass="19675">MKNIVLLSLLFVGQMAFAQKYAFVDSEYILRNIPAYEAANEQLSQLSSKWQGEVEQRYQEVAELYKNYQAENVFLSNEMKTKRENEIVEKEQQAKQLQQNYFGQNGELFKRREALIKPIQDEIYNAITDIASENNIAAVFDKASGMGIMFVDNKYDISDDVLIELGYKSE</sequence>
<dbReference type="SMART" id="SM00935">
    <property type="entry name" value="OmpH"/>
    <property type="match status" value="1"/>
</dbReference>
<name>A0A941F512_9BACT</name>
<accession>A0A941F512</accession>
<dbReference type="GO" id="GO:0005829">
    <property type="term" value="C:cytosol"/>
    <property type="evidence" value="ECO:0007669"/>
    <property type="project" value="TreeGrafter"/>
</dbReference>
<dbReference type="PANTHER" id="PTHR35089">
    <property type="entry name" value="CHAPERONE PROTEIN SKP"/>
    <property type="match status" value="1"/>
</dbReference>
<dbReference type="PANTHER" id="PTHR35089:SF1">
    <property type="entry name" value="CHAPERONE PROTEIN SKP"/>
    <property type="match status" value="1"/>
</dbReference>
<feature type="signal peptide" evidence="4">
    <location>
        <begin position="1"/>
        <end position="18"/>
    </location>
</feature>
<feature type="chain" id="PRO_5037038257" evidence="4">
    <location>
        <begin position="19"/>
        <end position="170"/>
    </location>
</feature>
<comment type="caution">
    <text evidence="5">The sequence shown here is derived from an EMBL/GenBank/DDBJ whole genome shotgun (WGS) entry which is preliminary data.</text>
</comment>
<evidence type="ECO:0000256" key="4">
    <source>
        <dbReference type="SAM" id="SignalP"/>
    </source>
</evidence>
<dbReference type="AlphaFoldDB" id="A0A941F512"/>
<organism evidence="5 6">
    <name type="scientific">Carboxylicivirga sediminis</name>
    <dbReference type="NCBI Taxonomy" id="2006564"/>
    <lineage>
        <taxon>Bacteria</taxon>
        <taxon>Pseudomonadati</taxon>
        <taxon>Bacteroidota</taxon>
        <taxon>Bacteroidia</taxon>
        <taxon>Marinilabiliales</taxon>
        <taxon>Marinilabiliaceae</taxon>
        <taxon>Carboxylicivirga</taxon>
    </lineage>
</organism>
<evidence type="ECO:0000256" key="2">
    <source>
        <dbReference type="ARBA" id="ARBA00022729"/>
    </source>
</evidence>
<keyword evidence="3" id="KW-0175">Coiled coil</keyword>
<evidence type="ECO:0000256" key="1">
    <source>
        <dbReference type="ARBA" id="ARBA00009091"/>
    </source>
</evidence>
<evidence type="ECO:0000313" key="6">
    <source>
        <dbReference type="Proteomes" id="UP000679220"/>
    </source>
</evidence>
<proteinExistence type="inferred from homology"/>
<dbReference type="InterPro" id="IPR024930">
    <property type="entry name" value="Skp_dom_sf"/>
</dbReference>
<protein>
    <submittedName>
        <fullName evidence="5">OmpH family outer membrane protein</fullName>
    </submittedName>
</protein>
<reference evidence="5" key="2">
    <citation type="submission" date="2021-04" db="EMBL/GenBank/DDBJ databases">
        <authorList>
            <person name="Zhang T."/>
            <person name="Zhang Y."/>
            <person name="Lu D."/>
            <person name="Zuo D."/>
            <person name="Du Z."/>
        </authorList>
    </citation>
    <scope>NUCLEOTIDE SEQUENCE</scope>
    <source>
        <strain evidence="5">JR1</strain>
    </source>
</reference>
<dbReference type="RefSeq" id="WP_212191534.1">
    <property type="nucleotide sequence ID" value="NZ_JAGTAR010000019.1"/>
</dbReference>
<keyword evidence="2 4" id="KW-0732">Signal</keyword>
<feature type="coiled-coil region" evidence="3">
    <location>
        <begin position="58"/>
        <end position="100"/>
    </location>
</feature>
<reference evidence="5" key="1">
    <citation type="journal article" date="2018" name="Int. J. Syst. Evol. Microbiol.">
        <title>Carboxylicivirga sediminis sp. nov., isolated from coastal sediment.</title>
        <authorList>
            <person name="Wang F.Q."/>
            <person name="Ren L.H."/>
            <person name="Zou R.J."/>
            <person name="Sun Y.Z."/>
            <person name="Liu X.J."/>
            <person name="Jiang F."/>
            <person name="Liu L.J."/>
        </authorList>
    </citation>
    <scope>NUCLEOTIDE SEQUENCE</scope>
    <source>
        <strain evidence="5">JR1</strain>
    </source>
</reference>
<dbReference type="Pfam" id="PF03938">
    <property type="entry name" value="OmpH"/>
    <property type="match status" value="1"/>
</dbReference>
<dbReference type="GO" id="GO:0051082">
    <property type="term" value="F:unfolded protein binding"/>
    <property type="evidence" value="ECO:0007669"/>
    <property type="project" value="InterPro"/>
</dbReference>
<dbReference type="GO" id="GO:0050821">
    <property type="term" value="P:protein stabilization"/>
    <property type="evidence" value="ECO:0007669"/>
    <property type="project" value="TreeGrafter"/>
</dbReference>
<dbReference type="Proteomes" id="UP000679220">
    <property type="component" value="Unassembled WGS sequence"/>
</dbReference>
<keyword evidence="6" id="KW-1185">Reference proteome</keyword>
<dbReference type="InterPro" id="IPR005632">
    <property type="entry name" value="Chaperone_Skp"/>
</dbReference>
<dbReference type="SUPFAM" id="SSF111384">
    <property type="entry name" value="OmpH-like"/>
    <property type="match status" value="1"/>
</dbReference>
<comment type="similarity">
    <text evidence="1">Belongs to the Skp family.</text>
</comment>
<evidence type="ECO:0000256" key="3">
    <source>
        <dbReference type="SAM" id="Coils"/>
    </source>
</evidence>
<dbReference type="EMBL" id="JAGTAR010000019">
    <property type="protein sequence ID" value="MBR8536507.1"/>
    <property type="molecule type" value="Genomic_DNA"/>
</dbReference>
<dbReference type="Gene3D" id="3.30.910.20">
    <property type="entry name" value="Skp domain"/>
    <property type="match status" value="1"/>
</dbReference>
<gene>
    <name evidence="5" type="ORF">KDU71_13115</name>
</gene>
<evidence type="ECO:0000313" key="5">
    <source>
        <dbReference type="EMBL" id="MBR8536507.1"/>
    </source>
</evidence>